<keyword evidence="6" id="KW-0067">ATP-binding</keyword>
<dbReference type="Gene3D" id="3.30.230.10">
    <property type="match status" value="1"/>
</dbReference>
<dbReference type="Pfam" id="PF08544">
    <property type="entry name" value="GHMP_kinases_C"/>
    <property type="match status" value="1"/>
</dbReference>
<dbReference type="InterPro" id="IPR006204">
    <property type="entry name" value="GHMP_kinase_N_dom"/>
</dbReference>
<dbReference type="SUPFAM" id="SSF55060">
    <property type="entry name" value="GHMP Kinase, C-terminal domain"/>
    <property type="match status" value="1"/>
</dbReference>
<sequence length="773" mass="80898">MTSSRIPRFYQLSVEERLRELRDRGIIGPEDYESLSTGSYILTAIKADRLTENVVGVFSMPMGLGLNFAINGRDYLVPMVVEEPSIIAAVSSAALIVREAGGFTSTADDPLIIGQVQVLDVADPDAARRSILDGRQRILDLANSTHPNMVARGGGALDVEVHLRGASAGNGELLVVHLVVDSRDAMGANLVNTMCEAVGPLIEELSGGRVFLRILSNLTDRAMVRARAVIPAASLATEHFGGADVRDGIVLAGEFAELDIYRATTHNKGIMNGVDAVAIASGNDWRAIEAAAHAWASTSGRYQPLTHWSADEAGNLVGEIELPLKVGTVGGQVQSNPAVRLAYNILGTGSAKELAEVMAAVGLAQNLAALKALSTEGIQPGHMRLHARSVAVAAGASEDQFEEVVERLVASGDIKVWKAQKIIETLRGGATATGTIDIAPIIAASVDPAQNVGYGKIILLGEHSVVYGYRAIAAPINLAIRAEVTRPAAVAGARPDAAAKSELVISGWDSDPAAHNPDGAALAERVATLIAARLGVADTPVRVEVFPELPRASGLGASAALAVSVIRALVHSFGLSLSEEEISQLAFECEQLVHGTPSGIDNTVATFGQTILFRKTDAGNEIEELDIPVPIPVVVGLTGVRSLTADTVGRVHAGWEKNPQHYEAIFSEIDGLVGTGVEALRRGDLPALGEVMNLNHGLLNALQVSSPELEALVDLARRSGALGAKLTGGGGGGAMIAIAEPGRIHSVANTLDVAGYQTYLTEIRTSPNGRVKR</sequence>
<evidence type="ECO:0000256" key="2">
    <source>
        <dbReference type="ARBA" id="ARBA00022516"/>
    </source>
</evidence>
<dbReference type="Pfam" id="PF00368">
    <property type="entry name" value="HMG-CoA_red"/>
    <property type="match status" value="1"/>
</dbReference>
<organism evidence="13 14">
    <name type="scientific">Leifsonella bigeumensis</name>
    <dbReference type="NCBI Taxonomy" id="433643"/>
    <lineage>
        <taxon>Bacteria</taxon>
        <taxon>Bacillati</taxon>
        <taxon>Actinomycetota</taxon>
        <taxon>Actinomycetes</taxon>
        <taxon>Micrococcales</taxon>
        <taxon>Microbacteriaceae</taxon>
        <taxon>Leifsonella</taxon>
    </lineage>
</organism>
<dbReference type="InterPro" id="IPR009029">
    <property type="entry name" value="HMG_CoA_Rdtase_sub-bd_dom_sf"/>
</dbReference>
<dbReference type="SUPFAM" id="SSF54211">
    <property type="entry name" value="Ribosomal protein S5 domain 2-like"/>
    <property type="match status" value="1"/>
</dbReference>
<dbReference type="InterPro" id="IPR013750">
    <property type="entry name" value="GHMP_kinase_C_dom"/>
</dbReference>
<dbReference type="Proteomes" id="UP001501004">
    <property type="component" value="Unassembled WGS sequence"/>
</dbReference>
<evidence type="ECO:0000256" key="9">
    <source>
        <dbReference type="ARBA" id="ARBA00029438"/>
    </source>
</evidence>
<proteinExistence type="inferred from homology"/>
<dbReference type="InterPro" id="IPR020568">
    <property type="entry name" value="Ribosomal_Su5_D2-typ_SF"/>
</dbReference>
<dbReference type="InterPro" id="IPR002202">
    <property type="entry name" value="HMG_CoA_Rdtase"/>
</dbReference>
<dbReference type="PROSITE" id="PS50065">
    <property type="entry name" value="HMG_COA_REDUCTASE_4"/>
    <property type="match status" value="1"/>
</dbReference>
<dbReference type="InterPro" id="IPR036554">
    <property type="entry name" value="GHMP_kinase_C_sf"/>
</dbReference>
<keyword evidence="3" id="KW-0808">Transferase</keyword>
<evidence type="ECO:0000256" key="4">
    <source>
        <dbReference type="ARBA" id="ARBA00022741"/>
    </source>
</evidence>
<feature type="domain" description="GHMP kinase N-terminal" evidence="11">
    <location>
        <begin position="522"/>
        <end position="607"/>
    </location>
</feature>
<evidence type="ECO:0000256" key="5">
    <source>
        <dbReference type="ARBA" id="ARBA00022777"/>
    </source>
</evidence>
<dbReference type="Pfam" id="PF00288">
    <property type="entry name" value="GHMP_kinases_N"/>
    <property type="match status" value="1"/>
</dbReference>
<dbReference type="NCBIfam" id="TIGR00532">
    <property type="entry name" value="HMG_CoA_R_NAD"/>
    <property type="match status" value="1"/>
</dbReference>
<accession>A0ABP7FF00</accession>
<evidence type="ECO:0000256" key="1">
    <source>
        <dbReference type="ARBA" id="ARBA00007661"/>
    </source>
</evidence>
<evidence type="ECO:0000256" key="3">
    <source>
        <dbReference type="ARBA" id="ARBA00022679"/>
    </source>
</evidence>
<dbReference type="Gene3D" id="3.30.70.890">
    <property type="entry name" value="GHMP kinase, C-terminal domain"/>
    <property type="match status" value="1"/>
</dbReference>
<comment type="caution">
    <text evidence="13">The sequence shown here is derived from an EMBL/GenBank/DDBJ whole genome shotgun (WGS) entry which is preliminary data.</text>
</comment>
<dbReference type="CDD" id="cd00644">
    <property type="entry name" value="HMG-CoA_reductase_classII"/>
    <property type="match status" value="1"/>
</dbReference>
<dbReference type="Gene3D" id="3.90.770.10">
    <property type="entry name" value="3-hydroxy-3-methylglutaryl-coenzyme A Reductase, Chain A, domain 2"/>
    <property type="match status" value="2"/>
</dbReference>
<keyword evidence="5" id="KW-0418">Kinase</keyword>
<dbReference type="SUPFAM" id="SSF56542">
    <property type="entry name" value="Substrate-binding domain of HMG-CoA reductase"/>
    <property type="match status" value="1"/>
</dbReference>
<dbReference type="InterPro" id="IPR023074">
    <property type="entry name" value="HMG_CoA_Rdtase_cat_sf"/>
</dbReference>
<comment type="catalytic activity">
    <reaction evidence="10">
        <text>(R)-mevalonate + 2 NAD(+) + CoA = (3S)-3-hydroxy-3-methylglutaryl-CoA + 2 NADH + 2 H(+)</text>
        <dbReference type="Rhea" id="RHEA:14833"/>
        <dbReference type="ChEBI" id="CHEBI:15378"/>
        <dbReference type="ChEBI" id="CHEBI:36464"/>
        <dbReference type="ChEBI" id="CHEBI:43074"/>
        <dbReference type="ChEBI" id="CHEBI:57287"/>
        <dbReference type="ChEBI" id="CHEBI:57540"/>
        <dbReference type="ChEBI" id="CHEBI:57945"/>
        <dbReference type="EC" id="1.1.1.88"/>
    </reaction>
</comment>
<dbReference type="PROSITE" id="PS00066">
    <property type="entry name" value="HMG_COA_REDUCTASE_1"/>
    <property type="match status" value="1"/>
</dbReference>
<name>A0ABP7FF00_9MICO</name>
<keyword evidence="4" id="KW-0547">Nucleotide-binding</keyword>
<dbReference type="NCBIfam" id="TIGR00549">
    <property type="entry name" value="mevalon_kin"/>
    <property type="match status" value="1"/>
</dbReference>
<dbReference type="InterPro" id="IPR014721">
    <property type="entry name" value="Ribsml_uS5_D2-typ_fold_subgr"/>
</dbReference>
<dbReference type="InterPro" id="IPR006205">
    <property type="entry name" value="Mev_gal_kin"/>
</dbReference>
<evidence type="ECO:0000256" key="8">
    <source>
        <dbReference type="ARBA" id="ARBA00023098"/>
    </source>
</evidence>
<dbReference type="RefSeq" id="WP_344754806.1">
    <property type="nucleotide sequence ID" value="NZ_BAABAE010000003.1"/>
</dbReference>
<dbReference type="InterPro" id="IPR004553">
    <property type="entry name" value="HMG_CoA_Rdtase_bac-typ"/>
</dbReference>
<keyword evidence="8" id="KW-0443">Lipid metabolism</keyword>
<dbReference type="InterPro" id="IPR009023">
    <property type="entry name" value="HMG_CoA_Rdtase_NAD(P)-bd_sf"/>
</dbReference>
<keyword evidence="7 10" id="KW-0560">Oxidoreductase</keyword>
<dbReference type="PRINTS" id="PR00959">
    <property type="entry name" value="MEVGALKINASE"/>
</dbReference>
<dbReference type="SUPFAM" id="SSF55035">
    <property type="entry name" value="NAD-binding domain of HMG-CoA reductase"/>
    <property type="match status" value="1"/>
</dbReference>
<dbReference type="InterPro" id="IPR023076">
    <property type="entry name" value="HMG_CoA_Rdtase_CS"/>
</dbReference>
<comment type="pathway">
    <text evidence="9">Isoprenoid biosynthesis; isopentenyl diphosphate biosynthesis via mevalonate pathway; isopentenyl diphosphate from (R)-mevalonate: step 1/3.</text>
</comment>
<evidence type="ECO:0000313" key="14">
    <source>
        <dbReference type="Proteomes" id="UP001501004"/>
    </source>
</evidence>
<feature type="domain" description="GHMP kinase C-terminal" evidence="12">
    <location>
        <begin position="678"/>
        <end position="750"/>
    </location>
</feature>
<evidence type="ECO:0000256" key="6">
    <source>
        <dbReference type="ARBA" id="ARBA00022840"/>
    </source>
</evidence>
<keyword evidence="2" id="KW-0444">Lipid biosynthesis</keyword>
<reference evidence="14" key="1">
    <citation type="journal article" date="2019" name="Int. J. Syst. Evol. Microbiol.">
        <title>The Global Catalogue of Microorganisms (GCM) 10K type strain sequencing project: providing services to taxonomists for standard genome sequencing and annotation.</title>
        <authorList>
            <consortium name="The Broad Institute Genomics Platform"/>
            <consortium name="The Broad Institute Genome Sequencing Center for Infectious Disease"/>
            <person name="Wu L."/>
            <person name="Ma J."/>
        </authorList>
    </citation>
    <scope>NUCLEOTIDE SEQUENCE [LARGE SCALE GENOMIC DNA]</scope>
    <source>
        <strain evidence="14">JCM 16949</strain>
    </source>
</reference>
<dbReference type="EC" id="1.1.1.88" evidence="10"/>
<evidence type="ECO:0000259" key="12">
    <source>
        <dbReference type="Pfam" id="PF08544"/>
    </source>
</evidence>
<gene>
    <name evidence="13" type="ORF">GCM10022239_12290</name>
</gene>
<comment type="pathway">
    <text evidence="10">Metabolic intermediate metabolism; (R)-mevalonate degradation; (S)-3-hydroxy-3-methylglutaryl-CoA from (R)-mevalonate: step 1/1.</text>
</comment>
<dbReference type="Gene3D" id="1.10.8.660">
    <property type="match status" value="1"/>
</dbReference>
<dbReference type="PANTHER" id="PTHR10572:SF24">
    <property type="entry name" value="3-HYDROXY-3-METHYLGLUTARYL-COENZYME A REDUCTASE"/>
    <property type="match status" value="1"/>
</dbReference>
<evidence type="ECO:0000259" key="11">
    <source>
        <dbReference type="Pfam" id="PF00288"/>
    </source>
</evidence>
<keyword evidence="14" id="KW-1185">Reference proteome</keyword>
<protein>
    <recommendedName>
        <fullName evidence="10">3-hydroxy-3-methylglutaryl coenzyme A reductase</fullName>
        <shortName evidence="10">HMG-CoA reductase</shortName>
        <ecNumber evidence="10">1.1.1.88</ecNumber>
    </recommendedName>
</protein>
<dbReference type="EMBL" id="BAABAE010000003">
    <property type="protein sequence ID" value="GAA3738206.1"/>
    <property type="molecule type" value="Genomic_DNA"/>
</dbReference>
<evidence type="ECO:0000256" key="10">
    <source>
        <dbReference type="RuleBase" id="RU361219"/>
    </source>
</evidence>
<comment type="similarity">
    <text evidence="1 10">Belongs to the HMG-CoA reductase family.</text>
</comment>
<evidence type="ECO:0000256" key="7">
    <source>
        <dbReference type="ARBA" id="ARBA00023002"/>
    </source>
</evidence>
<dbReference type="PANTHER" id="PTHR10572">
    <property type="entry name" value="3-HYDROXY-3-METHYLGLUTARYL-COENZYME A REDUCTASE"/>
    <property type="match status" value="1"/>
</dbReference>
<keyword evidence="10" id="KW-0520">NAD</keyword>
<evidence type="ECO:0000313" key="13">
    <source>
        <dbReference type="EMBL" id="GAA3738206.1"/>
    </source>
</evidence>